<dbReference type="AlphaFoldDB" id="A0A9D1ALD3"/>
<dbReference type="EMBL" id="DVGZ01000029">
    <property type="protein sequence ID" value="HIR46616.1"/>
    <property type="molecule type" value="Genomic_DNA"/>
</dbReference>
<reference evidence="1" key="2">
    <citation type="journal article" date="2021" name="PeerJ">
        <title>Extensive microbial diversity within the chicken gut microbiome revealed by metagenomics and culture.</title>
        <authorList>
            <person name="Gilroy R."/>
            <person name="Ravi A."/>
            <person name="Getino M."/>
            <person name="Pursley I."/>
            <person name="Horton D.L."/>
            <person name="Alikhan N.F."/>
            <person name="Baker D."/>
            <person name="Gharbi K."/>
            <person name="Hall N."/>
            <person name="Watson M."/>
            <person name="Adriaenssens E.M."/>
            <person name="Foster-Nyarko E."/>
            <person name="Jarju S."/>
            <person name="Secka A."/>
            <person name="Antonio M."/>
            <person name="Oren A."/>
            <person name="Chaudhuri R.R."/>
            <person name="La Ragione R."/>
            <person name="Hildebrand F."/>
            <person name="Pallen M.J."/>
        </authorList>
    </citation>
    <scope>NUCLEOTIDE SEQUENCE</scope>
    <source>
        <strain evidence="1">ChiSxjej1B13-7958</strain>
    </source>
</reference>
<accession>A0A9D1ALD3</accession>
<evidence type="ECO:0000313" key="2">
    <source>
        <dbReference type="Proteomes" id="UP000824242"/>
    </source>
</evidence>
<protein>
    <submittedName>
        <fullName evidence="1">Uncharacterized protein</fullName>
    </submittedName>
</protein>
<reference evidence="1" key="1">
    <citation type="submission" date="2020-10" db="EMBL/GenBank/DDBJ databases">
        <authorList>
            <person name="Gilroy R."/>
        </authorList>
    </citation>
    <scope>NUCLEOTIDE SEQUENCE</scope>
    <source>
        <strain evidence="1">ChiSxjej1B13-7958</strain>
    </source>
</reference>
<evidence type="ECO:0000313" key="1">
    <source>
        <dbReference type="EMBL" id="HIR46616.1"/>
    </source>
</evidence>
<comment type="caution">
    <text evidence="1">The sequence shown here is derived from an EMBL/GenBank/DDBJ whole genome shotgun (WGS) entry which is preliminary data.</text>
</comment>
<name>A0A9D1ALD3_9FIRM</name>
<dbReference type="Proteomes" id="UP000824242">
    <property type="component" value="Unassembled WGS sequence"/>
</dbReference>
<organism evidence="1 2">
    <name type="scientific">Candidatus Caccousia avicola</name>
    <dbReference type="NCBI Taxonomy" id="2840721"/>
    <lineage>
        <taxon>Bacteria</taxon>
        <taxon>Bacillati</taxon>
        <taxon>Bacillota</taxon>
        <taxon>Clostridia</taxon>
        <taxon>Eubacteriales</taxon>
        <taxon>Oscillospiraceae</taxon>
        <taxon>Oscillospiraceae incertae sedis</taxon>
        <taxon>Candidatus Caccousia</taxon>
    </lineage>
</organism>
<gene>
    <name evidence="1" type="ORF">IAB89_02995</name>
</gene>
<sequence>MEENRFEIPKADYFTLNYNIYCGSMDGFNYRLNAKSKETLTVSVWLGRLCLEKSELAAEESFPLDEEGYQKALSWLETEFQTLHEGGGT</sequence>
<proteinExistence type="predicted"/>